<comment type="similarity">
    <text evidence="12">Belongs to the protein kinase superfamily.</text>
</comment>
<dbReference type="CDD" id="cd14066">
    <property type="entry name" value="STKc_IRAK"/>
    <property type="match status" value="1"/>
</dbReference>
<dbReference type="Proteomes" id="UP001153555">
    <property type="component" value="Unassembled WGS sequence"/>
</dbReference>
<dbReference type="PROSITE" id="PS00107">
    <property type="entry name" value="PROTEIN_KINASE_ATP"/>
    <property type="match status" value="1"/>
</dbReference>
<evidence type="ECO:0000256" key="12">
    <source>
        <dbReference type="RuleBase" id="RU000304"/>
    </source>
</evidence>
<evidence type="ECO:0000256" key="6">
    <source>
        <dbReference type="ARBA" id="ARBA00022741"/>
    </source>
</evidence>
<evidence type="ECO:0000256" key="2">
    <source>
        <dbReference type="ARBA" id="ARBA00022527"/>
    </source>
</evidence>
<reference evidence="15" key="1">
    <citation type="submission" date="2019-12" db="EMBL/GenBank/DDBJ databases">
        <authorList>
            <person name="Scholes J."/>
        </authorList>
    </citation>
    <scope>NUCLEOTIDE SEQUENCE</scope>
</reference>
<keyword evidence="3" id="KW-0808">Transferase</keyword>
<dbReference type="GO" id="GO:0016020">
    <property type="term" value="C:membrane"/>
    <property type="evidence" value="ECO:0007669"/>
    <property type="project" value="UniProtKB-SubCell"/>
</dbReference>
<dbReference type="GO" id="GO:0005524">
    <property type="term" value="F:ATP binding"/>
    <property type="evidence" value="ECO:0007669"/>
    <property type="project" value="UniProtKB-UniRule"/>
</dbReference>
<dbReference type="SUPFAM" id="SSF56112">
    <property type="entry name" value="Protein kinase-like (PK-like)"/>
    <property type="match status" value="1"/>
</dbReference>
<evidence type="ECO:0000256" key="4">
    <source>
        <dbReference type="ARBA" id="ARBA00022692"/>
    </source>
</evidence>
<evidence type="ECO:0000256" key="3">
    <source>
        <dbReference type="ARBA" id="ARBA00022679"/>
    </source>
</evidence>
<dbReference type="InterPro" id="IPR011009">
    <property type="entry name" value="Kinase-like_dom_sf"/>
</dbReference>
<proteinExistence type="inferred from homology"/>
<keyword evidence="4 13" id="KW-0812">Transmembrane</keyword>
<dbReference type="Pfam" id="PF07714">
    <property type="entry name" value="PK_Tyr_Ser-Thr"/>
    <property type="match status" value="1"/>
</dbReference>
<protein>
    <submittedName>
        <fullName evidence="15">Receptor serine/threonine kinase- putative</fullName>
    </submittedName>
</protein>
<gene>
    <name evidence="15" type="ORF">SHERM_00781</name>
</gene>
<evidence type="ECO:0000256" key="7">
    <source>
        <dbReference type="ARBA" id="ARBA00022777"/>
    </source>
</evidence>
<evidence type="ECO:0000256" key="1">
    <source>
        <dbReference type="ARBA" id="ARBA00004167"/>
    </source>
</evidence>
<dbReference type="GO" id="GO:0004674">
    <property type="term" value="F:protein serine/threonine kinase activity"/>
    <property type="evidence" value="ECO:0007669"/>
    <property type="project" value="UniProtKB-KW"/>
</dbReference>
<name>A0A9N7QZY6_STRHE</name>
<dbReference type="EMBL" id="CACSLK010000214">
    <property type="protein sequence ID" value="CAA0805871.1"/>
    <property type="molecule type" value="Genomic_DNA"/>
</dbReference>
<keyword evidence="9 13" id="KW-1133">Transmembrane helix</keyword>
<evidence type="ECO:0000256" key="9">
    <source>
        <dbReference type="ARBA" id="ARBA00022989"/>
    </source>
</evidence>
<dbReference type="Gene3D" id="3.30.200.20">
    <property type="entry name" value="Phosphorylase Kinase, domain 1"/>
    <property type="match status" value="1"/>
</dbReference>
<dbReference type="InterPro" id="IPR000719">
    <property type="entry name" value="Prot_kinase_dom"/>
</dbReference>
<keyword evidence="15" id="KW-0675">Receptor</keyword>
<keyword evidence="7 15" id="KW-0418">Kinase</keyword>
<feature type="domain" description="Protein kinase" evidence="14">
    <location>
        <begin position="97"/>
        <end position="390"/>
    </location>
</feature>
<dbReference type="InterPro" id="IPR017441">
    <property type="entry name" value="Protein_kinase_ATP_BS"/>
</dbReference>
<keyword evidence="16" id="KW-1185">Reference proteome</keyword>
<evidence type="ECO:0000256" key="10">
    <source>
        <dbReference type="ARBA" id="ARBA00023136"/>
    </source>
</evidence>
<evidence type="ECO:0000256" key="11">
    <source>
        <dbReference type="PROSITE-ProRule" id="PRU10141"/>
    </source>
</evidence>
<keyword evidence="8 11" id="KW-0067">ATP-binding</keyword>
<dbReference type="SMART" id="SM00220">
    <property type="entry name" value="S_TKc"/>
    <property type="match status" value="1"/>
</dbReference>
<keyword evidence="5" id="KW-0732">Signal</keyword>
<dbReference type="PANTHER" id="PTHR47974:SF9">
    <property type="entry name" value="RECEPTOR-LIKE SERINE_THREONINE-PROTEIN KINASE"/>
    <property type="match status" value="1"/>
</dbReference>
<evidence type="ECO:0000259" key="14">
    <source>
        <dbReference type="PROSITE" id="PS50011"/>
    </source>
</evidence>
<evidence type="ECO:0000256" key="13">
    <source>
        <dbReference type="SAM" id="Phobius"/>
    </source>
</evidence>
<dbReference type="PANTHER" id="PTHR47974">
    <property type="entry name" value="OS07G0415500 PROTEIN"/>
    <property type="match status" value="1"/>
</dbReference>
<dbReference type="PROSITE" id="PS00108">
    <property type="entry name" value="PROTEIN_KINASE_ST"/>
    <property type="match status" value="1"/>
</dbReference>
<dbReference type="AlphaFoldDB" id="A0A9N7QZY6"/>
<organism evidence="15 16">
    <name type="scientific">Striga hermonthica</name>
    <name type="common">Purple witchweed</name>
    <name type="synonym">Buchnera hermonthica</name>
    <dbReference type="NCBI Taxonomy" id="68872"/>
    <lineage>
        <taxon>Eukaryota</taxon>
        <taxon>Viridiplantae</taxon>
        <taxon>Streptophyta</taxon>
        <taxon>Embryophyta</taxon>
        <taxon>Tracheophyta</taxon>
        <taxon>Spermatophyta</taxon>
        <taxon>Magnoliopsida</taxon>
        <taxon>eudicotyledons</taxon>
        <taxon>Gunneridae</taxon>
        <taxon>Pentapetalae</taxon>
        <taxon>asterids</taxon>
        <taxon>lamiids</taxon>
        <taxon>Lamiales</taxon>
        <taxon>Orobanchaceae</taxon>
        <taxon>Buchnereae</taxon>
        <taxon>Striga</taxon>
    </lineage>
</organism>
<comment type="caution">
    <text evidence="15">The sequence shown here is derived from an EMBL/GenBank/DDBJ whole genome shotgun (WGS) entry which is preliminary data.</text>
</comment>
<dbReference type="PROSITE" id="PS50011">
    <property type="entry name" value="PROTEIN_KINASE_DOM"/>
    <property type="match status" value="1"/>
</dbReference>
<evidence type="ECO:0000313" key="15">
    <source>
        <dbReference type="EMBL" id="CAA0805871.1"/>
    </source>
</evidence>
<sequence>MASGIVISLLVFAIIMIVSCVCARRRRREKIRERKAFISELRGAVAPPILPFNGAGAPNHLQTWDKADNPTIEKFFIELAQENPLRFTARQLCAFTNNYTTVLGSGGFGRVYKGEFPNGAKIAVKVLNRSGPTYKSVEEQFMAETGAITRTRHANLVRLYGFCYDQFMSALVYEFMENGSLDRHLFVPSPDQQLPWEKLHEIAVGTARGIAYLHEECGRRIIHYDIKPGNVLLDRDFTPKVADFGLAKQCDRDDTHVSNTGYRGTPGYLAPEFLRLNFPISYKCDVYSFGILLFEIVGRRRNVRPSRQSSEDSLDWFPKQVWEEFERGDLMGLVEACGTMEENDRVDAERMARVALWCVQESPELRPTMSVVVKMLEGEVEIMLPPNPFNYWFSKGPNNVLGPPSHLQSGSSYTTSEGANSYWYKQTTPTMAEYEIAVASHQ</sequence>
<dbReference type="OrthoDB" id="4062651at2759"/>
<dbReference type="Gene3D" id="1.10.510.10">
    <property type="entry name" value="Transferase(Phosphotransferase) domain 1"/>
    <property type="match status" value="1"/>
</dbReference>
<evidence type="ECO:0000313" key="16">
    <source>
        <dbReference type="Proteomes" id="UP001153555"/>
    </source>
</evidence>
<keyword evidence="6 11" id="KW-0547">Nucleotide-binding</keyword>
<dbReference type="InterPro" id="IPR001245">
    <property type="entry name" value="Ser-Thr/Tyr_kinase_cat_dom"/>
</dbReference>
<evidence type="ECO:0000256" key="8">
    <source>
        <dbReference type="ARBA" id="ARBA00022840"/>
    </source>
</evidence>
<dbReference type="FunFam" id="1.10.510.10:FF:000537">
    <property type="entry name" value="Putative receptor-like protein kinase"/>
    <property type="match status" value="1"/>
</dbReference>
<accession>A0A9N7QZY6</accession>
<keyword evidence="10 13" id="KW-0472">Membrane</keyword>
<keyword evidence="2 12" id="KW-0723">Serine/threonine-protein kinase</keyword>
<dbReference type="InterPro" id="IPR008271">
    <property type="entry name" value="Ser/Thr_kinase_AS"/>
</dbReference>
<evidence type="ECO:0000256" key="5">
    <source>
        <dbReference type="ARBA" id="ARBA00022729"/>
    </source>
</evidence>
<feature type="transmembrane region" description="Helical" evidence="13">
    <location>
        <begin position="6"/>
        <end position="24"/>
    </location>
</feature>
<comment type="subcellular location">
    <subcellularLocation>
        <location evidence="1">Membrane</location>
        <topology evidence="1">Single-pass membrane protein</topology>
    </subcellularLocation>
</comment>
<feature type="binding site" evidence="11">
    <location>
        <position position="125"/>
    </location>
    <ligand>
        <name>ATP</name>
        <dbReference type="ChEBI" id="CHEBI:30616"/>
    </ligand>
</feature>